<keyword evidence="3" id="KW-0732">Signal</keyword>
<dbReference type="Pfam" id="PF02321">
    <property type="entry name" value="OEP"/>
    <property type="match status" value="2"/>
</dbReference>
<sequence length="572" mass="60403">MKARHLCGLPALLPAFLLAGCATSALRDAPASPDRPWQMHVDAKGRLALDGPSEGSSDNRGMQKPLTLPSGYRLPSARLPAMRTPLIPHADHAYSLPELIDIAQTTNPETRVAWNTARNVALASGISESIYLPQLAASVVGGYSHMKRTKQNMAFSNGRMGVNNDGELQSIAMTWLLFDFGKKQAVQKAVRLETLASDIGFTGAHQKVIYNVTLAYYLYAAAQEHIQLIARALDNARAIAQAAKANLQHGQASAIDVAQAEQEVAQMQLRKIQAEGATQNLYIGLLNAMGLPPTTQITLSLSEGHSPTRADIRLTEHMVEEAVARRPDVQAAYALARSAESRIEAARAEFRPKIFLSGNATYSVGQLGLTGLPGIGPNSSPSLNIGNSNFSGLILGGITVPIYDGGMRLAQLRQAQNNADSAREKLRMTRDNSVREIVVAQNGLTTGQSAFEAATALERTARTGYNAALTAYRSGEGTVTRLLEMQNGLFNATMSRSDSYYATLAAAATLAFATGSLGDAQAVTAATAPAETPAGLSMPPGAMPSPLEPPATGAVGTVPGLAFPPTPEAVSP</sequence>
<evidence type="ECO:0000313" key="4">
    <source>
        <dbReference type="EMBL" id="TPW36021.1"/>
    </source>
</evidence>
<organism evidence="4 5">
    <name type="scientific">Oecophyllibacter saccharovorans</name>
    <dbReference type="NCBI Taxonomy" id="2558360"/>
    <lineage>
        <taxon>Bacteria</taxon>
        <taxon>Pseudomonadati</taxon>
        <taxon>Pseudomonadota</taxon>
        <taxon>Alphaproteobacteria</taxon>
        <taxon>Acetobacterales</taxon>
        <taxon>Acetobacteraceae</taxon>
        <taxon>Oecophyllibacter</taxon>
    </lineage>
</organism>
<dbReference type="PIRSF" id="PIRSF001892">
    <property type="entry name" value="CyaE"/>
    <property type="match status" value="1"/>
</dbReference>
<dbReference type="AlphaFoldDB" id="A0A506URP4"/>
<comment type="similarity">
    <text evidence="1">Belongs to the outer membrane factor (OMF) (TC 1.B.17) family.</text>
</comment>
<dbReference type="Proteomes" id="UP000315037">
    <property type="component" value="Unassembled WGS sequence"/>
</dbReference>
<evidence type="ECO:0000313" key="5">
    <source>
        <dbReference type="Proteomes" id="UP000315037"/>
    </source>
</evidence>
<feature type="region of interest" description="Disordered" evidence="2">
    <location>
        <begin position="531"/>
        <end position="572"/>
    </location>
</feature>
<dbReference type="PANTHER" id="PTHR30203:SF29">
    <property type="entry name" value="PROTEIN CYAE"/>
    <property type="match status" value="1"/>
</dbReference>
<feature type="compositionally biased region" description="Pro residues" evidence="2">
    <location>
        <begin position="562"/>
        <end position="572"/>
    </location>
</feature>
<evidence type="ECO:0000256" key="2">
    <source>
        <dbReference type="SAM" id="MobiDB-lite"/>
    </source>
</evidence>
<dbReference type="InterPro" id="IPR003423">
    <property type="entry name" value="OMP_efflux"/>
</dbReference>
<feature type="chain" id="PRO_5021349432" evidence="3">
    <location>
        <begin position="25"/>
        <end position="572"/>
    </location>
</feature>
<name>A0A506URP4_9PROT</name>
<dbReference type="InterPro" id="IPR028351">
    <property type="entry name" value="CyaE"/>
</dbReference>
<gene>
    <name evidence="4" type="ORF">E3202_03710</name>
</gene>
<comment type="caution">
    <text evidence="4">The sequence shown here is derived from an EMBL/GenBank/DDBJ whole genome shotgun (WGS) entry which is preliminary data.</text>
</comment>
<feature type="signal peptide" evidence="3">
    <location>
        <begin position="1"/>
        <end position="24"/>
    </location>
</feature>
<protein>
    <submittedName>
        <fullName evidence="4">TolC family protein</fullName>
    </submittedName>
</protein>
<evidence type="ECO:0000256" key="1">
    <source>
        <dbReference type="ARBA" id="ARBA00007613"/>
    </source>
</evidence>
<evidence type="ECO:0000256" key="3">
    <source>
        <dbReference type="SAM" id="SignalP"/>
    </source>
</evidence>
<dbReference type="RefSeq" id="WP_165600378.1">
    <property type="nucleotide sequence ID" value="NZ_SORZ01000001.1"/>
</dbReference>
<dbReference type="SUPFAM" id="SSF56954">
    <property type="entry name" value="Outer membrane efflux proteins (OEP)"/>
    <property type="match status" value="1"/>
</dbReference>
<dbReference type="PROSITE" id="PS51257">
    <property type="entry name" value="PROKAR_LIPOPROTEIN"/>
    <property type="match status" value="1"/>
</dbReference>
<dbReference type="InterPro" id="IPR010131">
    <property type="entry name" value="MdtP/NodT-like"/>
</dbReference>
<dbReference type="PANTHER" id="PTHR30203">
    <property type="entry name" value="OUTER MEMBRANE CATION EFFLUX PROTEIN"/>
    <property type="match status" value="1"/>
</dbReference>
<keyword evidence="5" id="KW-1185">Reference proteome</keyword>
<dbReference type="Gene3D" id="1.20.1600.10">
    <property type="entry name" value="Outer membrane efflux proteins (OEP)"/>
    <property type="match status" value="1"/>
</dbReference>
<reference evidence="4 5" key="1">
    <citation type="submission" date="2019-03" db="EMBL/GenBank/DDBJ databases">
        <title>The complete genome sequence of Neokomagataea sp. Jb2 NBRC113641.</title>
        <authorList>
            <person name="Chua K.-O."/>
            <person name="Chan K.-G."/>
            <person name="See-Too W.-S."/>
        </authorList>
    </citation>
    <scope>NUCLEOTIDE SEQUENCE [LARGE SCALE GENOMIC DNA]</scope>
    <source>
        <strain evidence="4 5">Jb2</strain>
    </source>
</reference>
<feature type="region of interest" description="Disordered" evidence="2">
    <location>
        <begin position="48"/>
        <end position="69"/>
    </location>
</feature>
<dbReference type="GO" id="GO:0015562">
    <property type="term" value="F:efflux transmembrane transporter activity"/>
    <property type="evidence" value="ECO:0007669"/>
    <property type="project" value="InterPro"/>
</dbReference>
<accession>A0A506URP4</accession>
<proteinExistence type="inferred from homology"/>
<dbReference type="EMBL" id="SORZ01000001">
    <property type="protein sequence ID" value="TPW36021.1"/>
    <property type="molecule type" value="Genomic_DNA"/>
</dbReference>